<sequence length="204" mass="21493">MRAPRPLRTALVAASVTACVTAALGVSAAGAFAVDAAGATTGKSAGKHSKAERVHVRTVNLADDVSRAKVYKAGEDRYEAELWAEGRQYGALYTQGMAAHAQNNGLHITLHPDGEVISWVERAKPKPKAVVNRVLVGTPTLADGRTTAKLYRVATDHYEADILADGVRLDTLVADGRAAQGEHNGLYVALQPDGRLTSWVDAAG</sequence>
<feature type="chain" id="PRO_5040924188" evidence="1">
    <location>
        <begin position="29"/>
        <end position="204"/>
    </location>
</feature>
<keyword evidence="1" id="KW-0732">Signal</keyword>
<organism evidence="2 3">
    <name type="scientific">Streptomyces muensis</name>
    <dbReference type="NCBI Taxonomy" id="1077944"/>
    <lineage>
        <taxon>Bacteria</taxon>
        <taxon>Bacillati</taxon>
        <taxon>Actinomycetota</taxon>
        <taxon>Actinomycetes</taxon>
        <taxon>Kitasatosporales</taxon>
        <taxon>Streptomycetaceae</taxon>
        <taxon>Streptomyces</taxon>
    </lineage>
</organism>
<evidence type="ECO:0000313" key="2">
    <source>
        <dbReference type="EMBL" id="MCF1595427.1"/>
    </source>
</evidence>
<dbReference type="AlphaFoldDB" id="A0A9X1PXP1"/>
<evidence type="ECO:0000256" key="1">
    <source>
        <dbReference type="SAM" id="SignalP"/>
    </source>
</evidence>
<protein>
    <submittedName>
        <fullName evidence="2">Uncharacterized protein</fullName>
    </submittedName>
</protein>
<dbReference type="EMBL" id="JAKEIP010000065">
    <property type="protein sequence ID" value="MCF1595427.1"/>
    <property type="molecule type" value="Genomic_DNA"/>
</dbReference>
<reference evidence="2" key="1">
    <citation type="submission" date="2022-01" db="EMBL/GenBank/DDBJ databases">
        <title>Draft Genome Sequences of Seven Type Strains of the Genus Streptomyces.</title>
        <authorList>
            <person name="Aziz S."/>
            <person name="Coretto E."/>
            <person name="Chronakova A."/>
            <person name="Sproer C."/>
            <person name="Huber K."/>
            <person name="Nouioui I."/>
            <person name="Gross H."/>
        </authorList>
    </citation>
    <scope>NUCLEOTIDE SEQUENCE</scope>
    <source>
        <strain evidence="2">DSM 103493</strain>
    </source>
</reference>
<evidence type="ECO:0000313" key="3">
    <source>
        <dbReference type="Proteomes" id="UP001139384"/>
    </source>
</evidence>
<proteinExistence type="predicted"/>
<name>A0A9X1PXP1_STRM4</name>
<accession>A0A9X1PXP1</accession>
<dbReference type="PROSITE" id="PS51257">
    <property type="entry name" value="PROKAR_LIPOPROTEIN"/>
    <property type="match status" value="1"/>
</dbReference>
<dbReference type="RefSeq" id="WP_234763752.1">
    <property type="nucleotide sequence ID" value="NZ_JAKEIP010000065.1"/>
</dbReference>
<keyword evidence="3" id="KW-1185">Reference proteome</keyword>
<comment type="caution">
    <text evidence="2">The sequence shown here is derived from an EMBL/GenBank/DDBJ whole genome shotgun (WGS) entry which is preliminary data.</text>
</comment>
<feature type="signal peptide" evidence="1">
    <location>
        <begin position="1"/>
        <end position="28"/>
    </location>
</feature>
<gene>
    <name evidence="2" type="ORF">L0P92_17865</name>
</gene>
<dbReference type="Proteomes" id="UP001139384">
    <property type="component" value="Unassembled WGS sequence"/>
</dbReference>